<evidence type="ECO:0000313" key="9">
    <source>
        <dbReference type="Proteomes" id="UP000825935"/>
    </source>
</evidence>
<dbReference type="Pfam" id="PF00067">
    <property type="entry name" value="p450"/>
    <property type="match status" value="1"/>
</dbReference>
<organism evidence="8 9">
    <name type="scientific">Ceratopteris richardii</name>
    <name type="common">Triangle waterfern</name>
    <dbReference type="NCBI Taxonomy" id="49495"/>
    <lineage>
        <taxon>Eukaryota</taxon>
        <taxon>Viridiplantae</taxon>
        <taxon>Streptophyta</taxon>
        <taxon>Embryophyta</taxon>
        <taxon>Tracheophyta</taxon>
        <taxon>Polypodiopsida</taxon>
        <taxon>Polypodiidae</taxon>
        <taxon>Polypodiales</taxon>
        <taxon>Pteridineae</taxon>
        <taxon>Pteridaceae</taxon>
        <taxon>Parkerioideae</taxon>
        <taxon>Ceratopteris</taxon>
    </lineage>
</organism>
<gene>
    <name evidence="8" type="ORF">KP509_39G040300</name>
</gene>
<keyword evidence="5 6" id="KW-0408">Iron</keyword>
<dbReference type="InterPro" id="IPR002401">
    <property type="entry name" value="Cyt_P450_E_grp-I"/>
</dbReference>
<reference evidence="8" key="1">
    <citation type="submission" date="2021-08" db="EMBL/GenBank/DDBJ databases">
        <title>WGS assembly of Ceratopteris richardii.</title>
        <authorList>
            <person name="Marchant D.B."/>
            <person name="Chen G."/>
            <person name="Jenkins J."/>
            <person name="Shu S."/>
            <person name="Leebens-Mack J."/>
            <person name="Grimwood J."/>
            <person name="Schmutz J."/>
            <person name="Soltis P."/>
            <person name="Soltis D."/>
            <person name="Chen Z.-H."/>
        </authorList>
    </citation>
    <scope>NUCLEOTIDE SEQUENCE</scope>
    <source>
        <strain evidence="8">Whitten #5841</strain>
        <tissue evidence="8">Leaf</tissue>
    </source>
</reference>
<accession>A0A8T2Q0S3</accession>
<evidence type="ECO:0000256" key="3">
    <source>
        <dbReference type="ARBA" id="ARBA00022723"/>
    </source>
</evidence>
<dbReference type="PROSITE" id="PS00086">
    <property type="entry name" value="CYTOCHROME_P450"/>
    <property type="match status" value="1"/>
</dbReference>
<evidence type="ECO:0000256" key="2">
    <source>
        <dbReference type="ARBA" id="ARBA00022617"/>
    </source>
</evidence>
<keyword evidence="9" id="KW-1185">Reference proteome</keyword>
<dbReference type="SUPFAM" id="SSF48264">
    <property type="entry name" value="Cytochrome P450"/>
    <property type="match status" value="1"/>
</dbReference>
<evidence type="ECO:0008006" key="10">
    <source>
        <dbReference type="Google" id="ProtNLM"/>
    </source>
</evidence>
<evidence type="ECO:0000256" key="7">
    <source>
        <dbReference type="RuleBase" id="RU000461"/>
    </source>
</evidence>
<dbReference type="Proteomes" id="UP000825935">
    <property type="component" value="Chromosome 39"/>
</dbReference>
<sequence length="577" mass="65029">MPQLVCMDFLWQHPPSSLLCALEILSMALFSSLCSRHLTDGRLPWSSALLWSLACLTFGFLLVLRTRRSREIKTKGGNVRFPPGPHPWPIAGNLSIFNQGPPHRLLHDLARGTHGYGPIMGLWLGSRPAVVVSNAFYAREILLTHDQIFASRPHFAFSDFVFYGYNSSVIFSGHDPRLARFRKICAVELLTTKRLRELEFVRKEEIQSLLHKLHKDSAGGTKPVDVRRFVSEMTANTISRLLFSRKADQYDLPALTHDIESKATVIIGDFIPCLAFLGTRKIADMKMLHNRIEGFLESILAERRQAMQSLPSRELPHDFLQALLSKESCEDEAERLTADEIKGFIIDIVSAGVITSAVTLEWAMAELLRNPQALRKLQKDIDAVILARGIKQQELISDDDVVDLPYLNSVLKEVFRLHPAGPLLLPRISSKECIVGDYLLPKGTLAFVNTFAIGRDERYWERSEEFWPERYIQNEFELPNDISAVKSDGDEIMQSNMKVDVHGQHYELLPFGSGRRMCLGIRLGLLMVNGPLANLIRSFDWELPDGISPDSVDMAEKGSMGVCKATPVFAIPKPRSM</sequence>
<feature type="binding site" description="axial binding residue" evidence="6">
    <location>
        <position position="518"/>
    </location>
    <ligand>
        <name>heme</name>
        <dbReference type="ChEBI" id="CHEBI:30413"/>
    </ligand>
    <ligandPart>
        <name>Fe</name>
        <dbReference type="ChEBI" id="CHEBI:18248"/>
    </ligandPart>
</feature>
<name>A0A8T2Q0S3_CERRI</name>
<comment type="cofactor">
    <cofactor evidence="6">
        <name>heme</name>
        <dbReference type="ChEBI" id="CHEBI:30413"/>
    </cofactor>
</comment>
<evidence type="ECO:0000256" key="6">
    <source>
        <dbReference type="PIRSR" id="PIRSR602401-1"/>
    </source>
</evidence>
<keyword evidence="7" id="KW-0503">Monooxygenase</keyword>
<dbReference type="InterPro" id="IPR017972">
    <property type="entry name" value="Cyt_P450_CS"/>
</dbReference>
<evidence type="ECO:0000256" key="4">
    <source>
        <dbReference type="ARBA" id="ARBA00023002"/>
    </source>
</evidence>
<dbReference type="PANTHER" id="PTHR47944">
    <property type="entry name" value="CYTOCHROME P450 98A9"/>
    <property type="match status" value="1"/>
</dbReference>
<keyword evidence="4 7" id="KW-0560">Oxidoreductase</keyword>
<comment type="caution">
    <text evidence="8">The sequence shown here is derived from an EMBL/GenBank/DDBJ whole genome shotgun (WGS) entry which is preliminary data.</text>
</comment>
<keyword evidence="2 6" id="KW-0349">Heme</keyword>
<evidence type="ECO:0000256" key="1">
    <source>
        <dbReference type="ARBA" id="ARBA00010617"/>
    </source>
</evidence>
<protein>
    <recommendedName>
        <fullName evidence="10">Cytochrome P450</fullName>
    </recommendedName>
</protein>
<keyword evidence="3 6" id="KW-0479">Metal-binding</keyword>
<evidence type="ECO:0000256" key="5">
    <source>
        <dbReference type="ARBA" id="ARBA00023004"/>
    </source>
</evidence>
<dbReference type="EMBL" id="CM035444">
    <property type="protein sequence ID" value="KAH7277216.1"/>
    <property type="molecule type" value="Genomic_DNA"/>
</dbReference>
<dbReference type="PRINTS" id="PR00385">
    <property type="entry name" value="P450"/>
</dbReference>
<evidence type="ECO:0000313" key="8">
    <source>
        <dbReference type="EMBL" id="KAH7277216.1"/>
    </source>
</evidence>
<dbReference type="PANTHER" id="PTHR47944:SF4">
    <property type="entry name" value="OS09G0441700 PROTEIN"/>
    <property type="match status" value="1"/>
</dbReference>
<dbReference type="PRINTS" id="PR00463">
    <property type="entry name" value="EP450I"/>
</dbReference>
<dbReference type="GO" id="GO:0016705">
    <property type="term" value="F:oxidoreductase activity, acting on paired donors, with incorporation or reduction of molecular oxygen"/>
    <property type="evidence" value="ECO:0007669"/>
    <property type="project" value="InterPro"/>
</dbReference>
<dbReference type="InterPro" id="IPR001128">
    <property type="entry name" value="Cyt_P450"/>
</dbReference>
<dbReference type="GO" id="GO:0004497">
    <property type="term" value="F:monooxygenase activity"/>
    <property type="evidence" value="ECO:0007669"/>
    <property type="project" value="UniProtKB-KW"/>
</dbReference>
<dbReference type="OrthoDB" id="1055148at2759"/>
<dbReference type="CDD" id="cd20618">
    <property type="entry name" value="CYP71_clan"/>
    <property type="match status" value="1"/>
</dbReference>
<dbReference type="InterPro" id="IPR036396">
    <property type="entry name" value="Cyt_P450_sf"/>
</dbReference>
<dbReference type="AlphaFoldDB" id="A0A8T2Q0S3"/>
<proteinExistence type="inferred from homology"/>
<dbReference type="GO" id="GO:0044550">
    <property type="term" value="P:secondary metabolite biosynthetic process"/>
    <property type="evidence" value="ECO:0007669"/>
    <property type="project" value="UniProtKB-ARBA"/>
</dbReference>
<dbReference type="Gene3D" id="1.10.630.10">
    <property type="entry name" value="Cytochrome P450"/>
    <property type="match status" value="1"/>
</dbReference>
<dbReference type="GO" id="GO:0005506">
    <property type="term" value="F:iron ion binding"/>
    <property type="evidence" value="ECO:0007669"/>
    <property type="project" value="InterPro"/>
</dbReference>
<comment type="similarity">
    <text evidence="1 7">Belongs to the cytochrome P450 family.</text>
</comment>
<dbReference type="GO" id="GO:0020037">
    <property type="term" value="F:heme binding"/>
    <property type="evidence" value="ECO:0007669"/>
    <property type="project" value="InterPro"/>
</dbReference>